<evidence type="ECO:0000256" key="1">
    <source>
        <dbReference type="SAM" id="Phobius"/>
    </source>
</evidence>
<feature type="transmembrane region" description="Helical" evidence="1">
    <location>
        <begin position="42"/>
        <end position="66"/>
    </location>
</feature>
<accession>A0AB37HZN0</accession>
<dbReference type="EMBL" id="CP072385">
    <property type="protein sequence ID" value="QUC11288.1"/>
    <property type="molecule type" value="Genomic_DNA"/>
</dbReference>
<protein>
    <submittedName>
        <fullName evidence="2">Uncharacterized protein</fullName>
    </submittedName>
</protein>
<keyword evidence="1" id="KW-0812">Transmembrane</keyword>
<reference evidence="2" key="1">
    <citation type="submission" date="2021-03" db="EMBL/GenBank/DDBJ databases">
        <title>Human Oral Microbial Genomes.</title>
        <authorList>
            <person name="Johnston C.D."/>
            <person name="Chen T."/>
            <person name="Dewhirst F.E."/>
        </authorList>
    </citation>
    <scope>NUCLEOTIDE SEQUENCE</scope>
    <source>
        <strain evidence="2">F0714</strain>
    </source>
</reference>
<keyword evidence="1" id="KW-0472">Membrane</keyword>
<dbReference type="Proteomes" id="UP000677180">
    <property type="component" value="Chromosome"/>
</dbReference>
<name>A0AB37HZN0_9ACTN</name>
<evidence type="ECO:0000313" key="2">
    <source>
        <dbReference type="EMBL" id="QUC11288.1"/>
    </source>
</evidence>
<sequence length="89" mass="10126">MPYAYDDQLIDAVAVRRKRLLAGFLFGVKRTRTIWQDRVSTFMGSLILAVVICAVCVAIAFVMAIFRTEALKQQQQQQRYATVRATETP</sequence>
<gene>
    <name evidence="2" type="ORF">J5A53_00850</name>
</gene>
<proteinExistence type="predicted"/>
<keyword evidence="1" id="KW-1133">Transmembrane helix</keyword>
<dbReference type="AlphaFoldDB" id="A0AB37HZN0"/>
<organism evidence="2 3">
    <name type="scientific">Arachnia propionica</name>
    <dbReference type="NCBI Taxonomy" id="1750"/>
    <lineage>
        <taxon>Bacteria</taxon>
        <taxon>Bacillati</taxon>
        <taxon>Actinomycetota</taxon>
        <taxon>Actinomycetes</taxon>
        <taxon>Propionibacteriales</taxon>
        <taxon>Propionibacteriaceae</taxon>
        <taxon>Arachnia</taxon>
    </lineage>
</organism>
<evidence type="ECO:0000313" key="3">
    <source>
        <dbReference type="Proteomes" id="UP000677180"/>
    </source>
</evidence>
<dbReference type="RefSeq" id="WP_014847942.1">
    <property type="nucleotide sequence ID" value="NZ_CAJZDL010000019.1"/>
</dbReference>